<keyword evidence="1" id="KW-0472">Membrane</keyword>
<dbReference type="AlphaFoldDB" id="X5GC18"/>
<accession>X5GC18</accession>
<keyword evidence="1" id="KW-0812">Transmembrane</keyword>
<dbReference type="KEGG" id="ehh:EHF_0295"/>
<gene>
    <name evidence="2" type="ORF">EHF_0295</name>
</gene>
<sequence length="64" mass="7341">MLFGDNAIAIAVPNDPAPKIVVFIFYLLNKGLSWRRLYIIYYVVLRIELVLIIVLLIIVLVINV</sequence>
<keyword evidence="3" id="KW-1185">Reference proteome</keyword>
<feature type="transmembrane region" description="Helical" evidence="1">
    <location>
        <begin position="40"/>
        <end position="62"/>
    </location>
</feature>
<evidence type="ECO:0000256" key="1">
    <source>
        <dbReference type="SAM" id="Phobius"/>
    </source>
</evidence>
<dbReference type="HOGENOM" id="CLU_2860612_0_0_5"/>
<proteinExistence type="predicted"/>
<evidence type="ECO:0000313" key="3">
    <source>
        <dbReference type="Proteomes" id="UP000023762"/>
    </source>
</evidence>
<dbReference type="EMBL" id="CP007474">
    <property type="protein sequence ID" value="AHX04632.1"/>
    <property type="molecule type" value="Genomic_DNA"/>
</dbReference>
<organism evidence="2 3">
    <name type="scientific">Ehrlichia japonica</name>
    <dbReference type="NCBI Taxonomy" id="391036"/>
    <lineage>
        <taxon>Bacteria</taxon>
        <taxon>Pseudomonadati</taxon>
        <taxon>Pseudomonadota</taxon>
        <taxon>Alphaproteobacteria</taxon>
        <taxon>Rickettsiales</taxon>
        <taxon>Anaplasmataceae</taxon>
        <taxon>Ehrlichia</taxon>
    </lineage>
</organism>
<keyword evidence="1" id="KW-1133">Transmembrane helix</keyword>
<dbReference type="STRING" id="391036.EHF_0295"/>
<feature type="transmembrane region" description="Helical" evidence="1">
    <location>
        <begin position="6"/>
        <end position="28"/>
    </location>
</feature>
<name>X5GC18_9RICK</name>
<dbReference type="Proteomes" id="UP000023762">
    <property type="component" value="Chromosome"/>
</dbReference>
<reference evidence="2 3" key="1">
    <citation type="submission" date="2014-03" db="EMBL/GenBank/DDBJ databases">
        <title>Sequencing and Comparison of Genomes and Transcriptome Profiles of Human Ehrlichiosis Agents.</title>
        <authorList>
            <person name="Lin M."/>
            <person name="Daugherty S.C."/>
            <person name="Nagaraj S."/>
            <person name="Cheng Z."/>
            <person name="Xiong Q."/>
            <person name="Lin F.-Y."/>
            <person name="Sengamalay N."/>
            <person name="Ott S."/>
            <person name="Godinez A."/>
            <person name="Tallon L.J."/>
            <person name="Sadzewicz L."/>
            <person name="Fraser C.M."/>
            <person name="Dunning Hotopp J.C."/>
            <person name="Rikihisa Y."/>
        </authorList>
    </citation>
    <scope>NUCLEOTIDE SEQUENCE [LARGE SCALE GENOMIC DNA]</scope>
    <source>
        <strain evidence="2 3">HF</strain>
    </source>
</reference>
<protein>
    <submittedName>
        <fullName evidence="2">Putative membrane protein</fullName>
    </submittedName>
</protein>
<evidence type="ECO:0000313" key="2">
    <source>
        <dbReference type="EMBL" id="AHX04632.1"/>
    </source>
</evidence>